<evidence type="ECO:0000313" key="3">
    <source>
        <dbReference type="Proteomes" id="UP000650582"/>
    </source>
</evidence>
<gene>
    <name evidence="2" type="ORF">RHS04_06518</name>
</gene>
<dbReference type="AlphaFoldDB" id="A0A8H7LL83"/>
<evidence type="ECO:0000256" key="1">
    <source>
        <dbReference type="SAM" id="MobiDB-lite"/>
    </source>
</evidence>
<organism evidence="2 3">
    <name type="scientific">Rhizoctonia solani</name>
    <dbReference type="NCBI Taxonomy" id="456999"/>
    <lineage>
        <taxon>Eukaryota</taxon>
        <taxon>Fungi</taxon>
        <taxon>Dikarya</taxon>
        <taxon>Basidiomycota</taxon>
        <taxon>Agaricomycotina</taxon>
        <taxon>Agaricomycetes</taxon>
        <taxon>Cantharellales</taxon>
        <taxon>Ceratobasidiaceae</taxon>
        <taxon>Rhizoctonia</taxon>
    </lineage>
</organism>
<proteinExistence type="predicted"/>
<evidence type="ECO:0000313" key="2">
    <source>
        <dbReference type="EMBL" id="KAF8676388.1"/>
    </source>
</evidence>
<feature type="region of interest" description="Disordered" evidence="1">
    <location>
        <begin position="1"/>
        <end position="23"/>
    </location>
</feature>
<name>A0A8H7LL83_9AGAM</name>
<dbReference type="Proteomes" id="UP000650582">
    <property type="component" value="Unassembled WGS sequence"/>
</dbReference>
<sequence>MSALMDVDSTHEDPQTGSLSNAHEAKLQLNTRVMNAIQKRKANNPNSLFVSSRCFTANDAPTLLHILLEIHSGKDEVPMTISQYHQYLMDNVELLEDLLSAYTSKNYEELMDHPLMPYNQSQKLGAMKPSESGHSLKSAFEDQYVGNTAKLFIDTLNRERLLPTGQAAANRPYNWSISVVQSSGMGKSRMVEEAANTVFTIPINIREKLPEGRITYPPPDKNIREFFLKRQSLSDKQQQADYMLFFKLLFDKTHEVVQDCFSGITGSDLALAWAKYLNKGQNIVEVGTKRKLFYDSVIKDADLVSSVSVGISSIGRNSRYQQSLKINEFSLSEIETSMQKSCQTLLELIQPGSSNQDNICLLYFDEAHSLTESVKTPDEEHEQSQYHNLGIAIASLIDYRLFFIFLSTNSRLENFAPAPTSFPSDRVTNGSRLIPPFTELPFDIYESTVLDDIKILSLESVSKTEVMVGFGRALWYSYHKSNPNKNIFDLAVDKLTASGVNDRNSDALLAVLGVRIGIAFNATNNTTYSIQSRLVESHLRVVYWIPEHQGYMYTGAPSEPILAEAAARYLNASNSDRKGIAVLGPRRLSEEIKKGLLARGERGEIAGRLLVTAAYEAALTIDSTMNNRKPWYHKPIPVMDFLFALFHSNHHDLIKGARSLTGLESVPTLNQAFANCHVFFSHFALAEDANMLSSTGLAIALVRGMALQAKDGHESIDAVIPVHIGSTTSPIDPSTTSAINLQFKNRQRPMECNVKRSITVPDLKLPVISIVFELGITGSIREPVTIVQEPRGPTRSGTRAIHPDDHHYQIIVKGCSGKAFGVISDEAEAQYKAILGAASILQDFPRNKSKENIEALLAMKPAFSVARQNSGPRRGGSPRGLPGSSSKQLFSQPPNLINKAEPALELAEPVITLALETQQPGSGMGKPEHTLRTKKLNTGIRAHITINGTCTNIFAPTHLVHKEKIPNLCCEDPSHLDGKYLQFHYLYNDYVIHCPDLIKRVDDKDYKDNLSQDISNYNVNCDLWRYDNGAKVGETTLLWSRFGKLLKSLCESNRPDHEKLEDYRQEWILCLNLTISVAIQNTPFHKANPFNRFYVLPSSKRESKLTLYFIPKLAKENLLKEAINKVIQGSFDNKVNAEFSIDSSSLPKGGKYECLSKNPLDLYETWIEVGDLNRLITLQTGSKTATWARKPPVAALLKSYKQLRLSMGYSLEDGMPYMTQPTRSWSYLQWPGQVDRFYERRTTESIMGGSANKVG</sequence>
<accession>A0A8H7LL83</accession>
<reference evidence="2" key="1">
    <citation type="submission" date="2020-09" db="EMBL/GenBank/DDBJ databases">
        <title>Comparative genome analyses of four rice-infecting Rhizoctonia solani isolates reveal extensive enrichment of homogalacturonan modification genes.</title>
        <authorList>
            <person name="Lee D.-Y."/>
            <person name="Jeon J."/>
            <person name="Kim K.-T."/>
            <person name="Cheong K."/>
            <person name="Song H."/>
            <person name="Choi G."/>
            <person name="Ko J."/>
            <person name="Opiyo S.O."/>
            <person name="Zuo S."/>
            <person name="Madhav S."/>
            <person name="Lee Y.-H."/>
            <person name="Wang G.-L."/>
        </authorList>
    </citation>
    <scope>NUCLEOTIDE SEQUENCE</scope>
    <source>
        <strain evidence="2">AG1-IA YN-7</strain>
    </source>
</reference>
<protein>
    <submittedName>
        <fullName evidence="2">Uncharacterized protein</fullName>
    </submittedName>
</protein>
<feature type="region of interest" description="Disordered" evidence="1">
    <location>
        <begin position="866"/>
        <end position="893"/>
    </location>
</feature>
<dbReference type="EMBL" id="JACYCC010000058">
    <property type="protein sequence ID" value="KAF8676388.1"/>
    <property type="molecule type" value="Genomic_DNA"/>
</dbReference>
<dbReference type="PANTHER" id="PTHR33266">
    <property type="entry name" value="CHROMOSOME 15, WHOLE GENOME SHOTGUN SEQUENCE"/>
    <property type="match status" value="1"/>
</dbReference>
<dbReference type="PANTHER" id="PTHR33266:SF1">
    <property type="entry name" value="F-BOX DOMAIN-CONTAINING PROTEIN"/>
    <property type="match status" value="1"/>
</dbReference>
<comment type="caution">
    <text evidence="2">The sequence shown here is derived from an EMBL/GenBank/DDBJ whole genome shotgun (WGS) entry which is preliminary data.</text>
</comment>